<organism evidence="1">
    <name type="scientific">marine sediment metagenome</name>
    <dbReference type="NCBI Taxonomy" id="412755"/>
    <lineage>
        <taxon>unclassified sequences</taxon>
        <taxon>metagenomes</taxon>
        <taxon>ecological metagenomes</taxon>
    </lineage>
</organism>
<gene>
    <name evidence="1" type="ORF">MGSAQ_000879</name>
</gene>
<protein>
    <submittedName>
        <fullName evidence="1">Uncharacterized protein</fullName>
    </submittedName>
</protein>
<proteinExistence type="predicted"/>
<name>A0A1B6NVY4_9ZZZZ</name>
<sequence>MDKQLTTNYRVTRVVLHIANNTKSRLFKDFGLEPTTITLFGTITIQIN</sequence>
<comment type="caution">
    <text evidence="1">The sequence shown here is derived from an EMBL/GenBank/DDBJ whole genome shotgun (WGS) entry which is preliminary data.</text>
</comment>
<dbReference type="EMBL" id="AYSL01000430">
    <property type="protein sequence ID" value="KTF07624.1"/>
    <property type="molecule type" value="Genomic_DNA"/>
</dbReference>
<accession>A0A1B6NVY4</accession>
<reference evidence="1" key="1">
    <citation type="submission" date="2013-11" db="EMBL/GenBank/DDBJ databases">
        <title>Microbial diversity, functional groups and degradation webs in Northern and Southern Mediterranean and Red Sea marine crude oil polluted sites.</title>
        <authorList>
            <person name="Daffonchio D."/>
            <person name="Mapelli F."/>
            <person name="Ferrer M."/>
            <person name="Richter M."/>
            <person name="Cherif A."/>
            <person name="Malkawi H.I."/>
            <person name="Yakimov M.M."/>
            <person name="Abdel-Fattah Y.R."/>
            <person name="Blaghen M."/>
            <person name="Golyshin P.N."/>
            <person name="Kalogerakis N."/>
            <person name="Boon N."/>
            <person name="Magagnini M."/>
            <person name="Fava F."/>
        </authorList>
    </citation>
    <scope>NUCLEOTIDE SEQUENCE</scope>
</reference>
<evidence type="ECO:0000313" key="1">
    <source>
        <dbReference type="EMBL" id="KTF07624.1"/>
    </source>
</evidence>
<dbReference type="AlphaFoldDB" id="A0A1B6NVY4"/>